<feature type="non-terminal residue" evidence="1">
    <location>
        <position position="50"/>
    </location>
</feature>
<organism evidence="1 2">
    <name type="scientific">Phytophthora nicotianae P1569</name>
    <dbReference type="NCBI Taxonomy" id="1317065"/>
    <lineage>
        <taxon>Eukaryota</taxon>
        <taxon>Sar</taxon>
        <taxon>Stramenopiles</taxon>
        <taxon>Oomycota</taxon>
        <taxon>Peronosporomycetes</taxon>
        <taxon>Peronosporales</taxon>
        <taxon>Peronosporaceae</taxon>
        <taxon>Phytophthora</taxon>
    </lineage>
</organism>
<dbReference type="HOGENOM" id="CLU_3130618_0_0_1"/>
<gene>
    <name evidence="1" type="ORF">F443_22781</name>
</gene>
<comment type="caution">
    <text evidence="1">The sequence shown here is derived from an EMBL/GenBank/DDBJ whole genome shotgun (WGS) entry which is preliminary data.</text>
</comment>
<dbReference type="AlphaFoldDB" id="V9DVP8"/>
<reference evidence="1 2" key="1">
    <citation type="submission" date="2013-11" db="EMBL/GenBank/DDBJ databases">
        <title>The Genome Sequence of Phytophthora parasitica P1569.</title>
        <authorList>
            <consortium name="The Broad Institute Genomics Platform"/>
            <person name="Russ C."/>
            <person name="Tyler B."/>
            <person name="Panabieres F."/>
            <person name="Shan W."/>
            <person name="Tripathy S."/>
            <person name="Grunwald N."/>
            <person name="Machado M."/>
            <person name="Johnson C.S."/>
            <person name="Arredondo F."/>
            <person name="Hong C."/>
            <person name="Coffey M."/>
            <person name="Young S.K."/>
            <person name="Zeng Q."/>
            <person name="Gargeya S."/>
            <person name="Fitzgerald M."/>
            <person name="Abouelleil A."/>
            <person name="Alvarado L."/>
            <person name="Chapman S.B."/>
            <person name="Gainer-Dewar J."/>
            <person name="Goldberg J."/>
            <person name="Griggs A."/>
            <person name="Gujja S."/>
            <person name="Hansen M."/>
            <person name="Howarth C."/>
            <person name="Imamovic A."/>
            <person name="Ireland A."/>
            <person name="Larimer J."/>
            <person name="McCowan C."/>
            <person name="Murphy C."/>
            <person name="Pearson M."/>
            <person name="Poon T.W."/>
            <person name="Priest M."/>
            <person name="Roberts A."/>
            <person name="Saif S."/>
            <person name="Shea T."/>
            <person name="Sykes S."/>
            <person name="Wortman J."/>
            <person name="Nusbaum C."/>
            <person name="Birren B."/>
        </authorList>
    </citation>
    <scope>NUCLEOTIDE SEQUENCE [LARGE SCALE GENOMIC DNA]</scope>
    <source>
        <strain evidence="1 2">P1569</strain>
    </source>
</reference>
<proteinExistence type="predicted"/>
<name>V9DVP8_PHYNI</name>
<dbReference type="EMBL" id="ANIZ01004445">
    <property type="protein sequence ID" value="ETI30097.1"/>
    <property type="molecule type" value="Genomic_DNA"/>
</dbReference>
<dbReference type="Proteomes" id="UP000018721">
    <property type="component" value="Unassembled WGS sequence"/>
</dbReference>
<evidence type="ECO:0000313" key="2">
    <source>
        <dbReference type="Proteomes" id="UP000018721"/>
    </source>
</evidence>
<keyword evidence="2" id="KW-1185">Reference proteome</keyword>
<accession>V9DVP8</accession>
<protein>
    <submittedName>
        <fullName evidence="1">Uncharacterized protein</fullName>
    </submittedName>
</protein>
<sequence>MNRKTYDKPLQLGVIAESYRERHLCTLPQDADEYLVREAEIAANEEYDTL</sequence>
<evidence type="ECO:0000313" key="1">
    <source>
        <dbReference type="EMBL" id="ETI30097.1"/>
    </source>
</evidence>